<dbReference type="EMBL" id="UZAG01002382">
    <property type="protein sequence ID" value="VDO13352.1"/>
    <property type="molecule type" value="Genomic_DNA"/>
</dbReference>
<accession>A0A0R3QAV9</accession>
<evidence type="ECO:0000313" key="2">
    <source>
        <dbReference type="EMBL" id="VDO13352.1"/>
    </source>
</evidence>
<reference evidence="2 3" key="2">
    <citation type="submission" date="2018-11" db="EMBL/GenBank/DDBJ databases">
        <authorList>
            <consortium name="Pathogen Informatics"/>
        </authorList>
    </citation>
    <scope>NUCLEOTIDE SEQUENCE [LARGE SCALE GENOMIC DNA]</scope>
</reference>
<feature type="transmembrane region" description="Helical" evidence="1">
    <location>
        <begin position="42"/>
        <end position="61"/>
    </location>
</feature>
<dbReference type="Proteomes" id="UP000280834">
    <property type="component" value="Unassembled WGS sequence"/>
</dbReference>
<name>A0A0R3QAV9_9BILA</name>
<evidence type="ECO:0000313" key="3">
    <source>
        <dbReference type="Proteomes" id="UP000280834"/>
    </source>
</evidence>
<proteinExistence type="predicted"/>
<keyword evidence="1" id="KW-0812">Transmembrane</keyword>
<keyword evidence="1" id="KW-0472">Membrane</keyword>
<protein>
    <submittedName>
        <fullName evidence="4">Ovule protein</fullName>
    </submittedName>
</protein>
<feature type="transmembrane region" description="Helical" evidence="1">
    <location>
        <begin position="67"/>
        <end position="87"/>
    </location>
</feature>
<reference evidence="4" key="1">
    <citation type="submission" date="2017-02" db="UniProtKB">
        <authorList>
            <consortium name="WormBaseParasite"/>
        </authorList>
    </citation>
    <scope>IDENTIFICATION</scope>
</reference>
<organism evidence="4">
    <name type="scientific">Brugia timori</name>
    <dbReference type="NCBI Taxonomy" id="42155"/>
    <lineage>
        <taxon>Eukaryota</taxon>
        <taxon>Metazoa</taxon>
        <taxon>Ecdysozoa</taxon>
        <taxon>Nematoda</taxon>
        <taxon>Chromadorea</taxon>
        <taxon>Rhabditida</taxon>
        <taxon>Spirurina</taxon>
        <taxon>Spiruromorpha</taxon>
        <taxon>Filarioidea</taxon>
        <taxon>Onchocercidae</taxon>
        <taxon>Brugia</taxon>
    </lineage>
</organism>
<sequence length="88" mass="10376">MILLISFFPYNKATVVSTLQYKQQSASKFVLLAIFNDIKKHFPYLCLFVIIFYNNLLQNLVISPPNIAYHTLYPMSSVLFFLFFLTWL</sequence>
<gene>
    <name evidence="2" type="ORF">BTMF_LOCUS2793</name>
</gene>
<dbReference type="WBParaSite" id="BTMF_0000348001-mRNA-1">
    <property type="protein sequence ID" value="BTMF_0000348001-mRNA-1"/>
    <property type="gene ID" value="BTMF_0000348001"/>
</dbReference>
<keyword evidence="1" id="KW-1133">Transmembrane helix</keyword>
<keyword evidence="3" id="KW-1185">Reference proteome</keyword>
<evidence type="ECO:0000256" key="1">
    <source>
        <dbReference type="SAM" id="Phobius"/>
    </source>
</evidence>
<evidence type="ECO:0000313" key="4">
    <source>
        <dbReference type="WBParaSite" id="BTMF_0000348001-mRNA-1"/>
    </source>
</evidence>
<dbReference type="AlphaFoldDB" id="A0A0R3QAV9"/>